<dbReference type="InterPro" id="IPR006674">
    <property type="entry name" value="HD_domain"/>
</dbReference>
<dbReference type="InterPro" id="IPR006675">
    <property type="entry name" value="HDIG_dom"/>
</dbReference>
<dbReference type="EMBL" id="JACCFL010000001">
    <property type="protein sequence ID" value="NYJ25869.1"/>
    <property type="molecule type" value="Genomic_DNA"/>
</dbReference>
<dbReference type="AlphaFoldDB" id="A0A853D0C0"/>
<dbReference type="RefSeq" id="WP_179608817.1">
    <property type="nucleotide sequence ID" value="NZ_BAABEH010000001.1"/>
</dbReference>
<dbReference type="NCBIfam" id="TIGR00277">
    <property type="entry name" value="HDIG"/>
    <property type="match status" value="1"/>
</dbReference>
<dbReference type="Proteomes" id="UP000578352">
    <property type="component" value="Unassembled WGS sequence"/>
</dbReference>
<proteinExistence type="predicted"/>
<gene>
    <name evidence="2" type="ORF">HNR13_004156</name>
</gene>
<dbReference type="Gene3D" id="1.10.3210.10">
    <property type="entry name" value="Hypothetical protein af1432"/>
    <property type="match status" value="1"/>
</dbReference>
<dbReference type="SUPFAM" id="SSF109604">
    <property type="entry name" value="HD-domain/PDEase-like"/>
    <property type="match status" value="1"/>
</dbReference>
<dbReference type="PROSITE" id="PS51831">
    <property type="entry name" value="HD"/>
    <property type="match status" value="1"/>
</dbReference>
<reference evidence="2 3" key="1">
    <citation type="submission" date="2020-07" db="EMBL/GenBank/DDBJ databases">
        <title>Sequencing the genomes of 1000 actinobacteria strains.</title>
        <authorList>
            <person name="Klenk H.-P."/>
        </authorList>
    </citation>
    <scope>NUCLEOTIDE SEQUENCE [LARGE SCALE GENOMIC DNA]</scope>
    <source>
        <strain evidence="2 3">DSM 15165</strain>
    </source>
</reference>
<evidence type="ECO:0000313" key="2">
    <source>
        <dbReference type="EMBL" id="NYJ25869.1"/>
    </source>
</evidence>
<dbReference type="Pfam" id="PF01966">
    <property type="entry name" value="HD"/>
    <property type="match status" value="1"/>
</dbReference>
<feature type="domain" description="HD" evidence="1">
    <location>
        <begin position="24"/>
        <end position="131"/>
    </location>
</feature>
<name>A0A853D0C0_9MICO</name>
<evidence type="ECO:0000313" key="3">
    <source>
        <dbReference type="Proteomes" id="UP000578352"/>
    </source>
</evidence>
<comment type="caution">
    <text evidence="2">The sequence shown here is derived from an EMBL/GenBank/DDBJ whole genome shotgun (WGS) entry which is preliminary data.</text>
</comment>
<accession>A0A853D0C0</accession>
<protein>
    <submittedName>
        <fullName evidence="2">Putative nucleotidyltransferase with HDIG domain</fullName>
    </submittedName>
</protein>
<dbReference type="GO" id="GO:0016740">
    <property type="term" value="F:transferase activity"/>
    <property type="evidence" value="ECO:0007669"/>
    <property type="project" value="UniProtKB-KW"/>
</dbReference>
<evidence type="ECO:0000259" key="1">
    <source>
        <dbReference type="PROSITE" id="PS51831"/>
    </source>
</evidence>
<sequence>MNKDLVDRARTLASERLAVAMPQRWAHVLGVARTASDIAPRLLARDADAVVAAAWLHDVGYAPSIAMTGFHPVDGARFAKSAGMPDLVVSLIAHHSGASAEAIERGLTDELAEFDRPPSVVLDVVTYADMTTAPDGAPIDAERRVSEILSRYSRDDPVHSAVSRSSDELLATVARIEEQLRLAPARAAQPR</sequence>
<keyword evidence="2" id="KW-0808">Transferase</keyword>
<organism evidence="2 3">
    <name type="scientific">Leifsonia shinshuensis</name>
    <dbReference type="NCBI Taxonomy" id="150026"/>
    <lineage>
        <taxon>Bacteria</taxon>
        <taxon>Bacillati</taxon>
        <taxon>Actinomycetota</taxon>
        <taxon>Actinomycetes</taxon>
        <taxon>Micrococcales</taxon>
        <taxon>Microbacteriaceae</taxon>
        <taxon>Leifsonia</taxon>
    </lineage>
</organism>